<dbReference type="Pfam" id="PF00085">
    <property type="entry name" value="Thioredoxin"/>
    <property type="match status" value="1"/>
</dbReference>
<organism evidence="3 4">
    <name type="scientific">Leersia perrieri</name>
    <dbReference type="NCBI Taxonomy" id="77586"/>
    <lineage>
        <taxon>Eukaryota</taxon>
        <taxon>Viridiplantae</taxon>
        <taxon>Streptophyta</taxon>
        <taxon>Embryophyta</taxon>
        <taxon>Tracheophyta</taxon>
        <taxon>Spermatophyta</taxon>
        <taxon>Magnoliopsida</taxon>
        <taxon>Liliopsida</taxon>
        <taxon>Poales</taxon>
        <taxon>Poaceae</taxon>
        <taxon>BOP clade</taxon>
        <taxon>Oryzoideae</taxon>
        <taxon>Oryzeae</taxon>
        <taxon>Oryzinae</taxon>
        <taxon>Leersia</taxon>
    </lineage>
</organism>
<dbReference type="SUPFAM" id="SSF52833">
    <property type="entry name" value="Thioredoxin-like"/>
    <property type="match status" value="1"/>
</dbReference>
<reference evidence="3" key="3">
    <citation type="submission" date="2015-04" db="UniProtKB">
        <authorList>
            <consortium name="EnsemblPlants"/>
        </authorList>
    </citation>
    <scope>IDENTIFICATION</scope>
</reference>
<dbReference type="STRING" id="77586.A0A0D9WHR7"/>
<dbReference type="Gramene" id="LPERR05G16230.1">
    <property type="protein sequence ID" value="LPERR05G16230.1"/>
    <property type="gene ID" value="LPERR05G16230"/>
</dbReference>
<keyword evidence="4" id="KW-1185">Reference proteome</keyword>
<proteinExistence type="predicted"/>
<evidence type="ECO:0000313" key="3">
    <source>
        <dbReference type="EnsemblPlants" id="LPERR05G16230.1"/>
    </source>
</evidence>
<dbReference type="PROSITE" id="PS51352">
    <property type="entry name" value="THIOREDOXIN_2"/>
    <property type="match status" value="1"/>
</dbReference>
<dbReference type="Gene3D" id="3.40.30.10">
    <property type="entry name" value="Glutaredoxin"/>
    <property type="match status" value="1"/>
</dbReference>
<dbReference type="Proteomes" id="UP000032180">
    <property type="component" value="Chromosome 5"/>
</dbReference>
<accession>A0A0D9WHR7</accession>
<dbReference type="PANTHER" id="PTHR46115">
    <property type="entry name" value="THIOREDOXIN-LIKE PROTEIN 1"/>
    <property type="match status" value="1"/>
</dbReference>
<dbReference type="InterPro" id="IPR036249">
    <property type="entry name" value="Thioredoxin-like_sf"/>
</dbReference>
<protein>
    <recommendedName>
        <fullName evidence="2">Thioredoxin domain-containing protein</fullName>
    </recommendedName>
</protein>
<evidence type="ECO:0000259" key="2">
    <source>
        <dbReference type="PROSITE" id="PS51352"/>
    </source>
</evidence>
<dbReference type="eggNOG" id="KOG0907">
    <property type="taxonomic scope" value="Eukaryota"/>
</dbReference>
<keyword evidence="1" id="KW-1015">Disulfide bond</keyword>
<dbReference type="EnsemblPlants" id="LPERR05G16230.1">
    <property type="protein sequence ID" value="LPERR05G16230.1"/>
    <property type="gene ID" value="LPERR05G16230"/>
</dbReference>
<evidence type="ECO:0000313" key="4">
    <source>
        <dbReference type="Proteomes" id="UP000032180"/>
    </source>
</evidence>
<feature type="domain" description="Thioredoxin" evidence="2">
    <location>
        <begin position="13"/>
        <end position="127"/>
    </location>
</feature>
<reference evidence="3 4" key="1">
    <citation type="submission" date="2012-08" db="EMBL/GenBank/DDBJ databases">
        <title>Oryza genome evolution.</title>
        <authorList>
            <person name="Wing R.A."/>
        </authorList>
    </citation>
    <scope>NUCLEOTIDE SEQUENCE</scope>
</reference>
<reference evidence="4" key="2">
    <citation type="submission" date="2013-12" db="EMBL/GenBank/DDBJ databases">
        <authorList>
            <person name="Yu Y."/>
            <person name="Lee S."/>
            <person name="de Baynast K."/>
            <person name="Wissotski M."/>
            <person name="Liu L."/>
            <person name="Talag J."/>
            <person name="Goicoechea J."/>
            <person name="Angelova A."/>
            <person name="Jetty R."/>
            <person name="Kudrna D."/>
            <person name="Golser W."/>
            <person name="Rivera L."/>
            <person name="Zhang J."/>
            <person name="Wing R."/>
        </authorList>
    </citation>
    <scope>NUCLEOTIDE SEQUENCE</scope>
</reference>
<dbReference type="PRINTS" id="PR00421">
    <property type="entry name" value="THIOREDOXIN"/>
</dbReference>
<dbReference type="AlphaFoldDB" id="A0A0D9WHR7"/>
<dbReference type="InterPro" id="IPR013766">
    <property type="entry name" value="Thioredoxin_domain"/>
</dbReference>
<name>A0A0D9WHR7_9ORYZ</name>
<dbReference type="HOGENOM" id="CLU_079755_0_0_1"/>
<sequence>MGCCGSSTIDAEEHLDYSAGNVTVILDQISWESKMEEVAELGKTVVVKFSATWCGPCRNAAPLFAELSVKHPEIVFMSVDVDEMPGLVTQFDIRATPTFIFMKDKEIDKLVGGNHEDLQDKFEQLYRPKLYDDLGQDGGGLIAAEEEIGVAKRGGGGEAAPLVGAPLRDELGGQVPAPAGVQVQDLQVGSPASVLPPPVEVVAGGLELGVEVLEP</sequence>
<dbReference type="CDD" id="cd02947">
    <property type="entry name" value="TRX_family"/>
    <property type="match status" value="1"/>
</dbReference>
<evidence type="ECO:0000256" key="1">
    <source>
        <dbReference type="ARBA" id="ARBA00023157"/>
    </source>
</evidence>